<evidence type="ECO:0000313" key="1">
    <source>
        <dbReference type="EMBL" id="EXB53377.1"/>
    </source>
</evidence>
<reference evidence="2" key="1">
    <citation type="submission" date="2013-01" db="EMBL/GenBank/DDBJ databases">
        <title>Draft Genome Sequence of a Mulberry Tree, Morus notabilis C.K. Schneid.</title>
        <authorList>
            <person name="He N."/>
            <person name="Zhao S."/>
        </authorList>
    </citation>
    <scope>NUCLEOTIDE SEQUENCE</scope>
</reference>
<proteinExistence type="predicted"/>
<organism evidence="1 2">
    <name type="scientific">Morus notabilis</name>
    <dbReference type="NCBI Taxonomy" id="981085"/>
    <lineage>
        <taxon>Eukaryota</taxon>
        <taxon>Viridiplantae</taxon>
        <taxon>Streptophyta</taxon>
        <taxon>Embryophyta</taxon>
        <taxon>Tracheophyta</taxon>
        <taxon>Spermatophyta</taxon>
        <taxon>Magnoliopsida</taxon>
        <taxon>eudicotyledons</taxon>
        <taxon>Gunneridae</taxon>
        <taxon>Pentapetalae</taxon>
        <taxon>rosids</taxon>
        <taxon>fabids</taxon>
        <taxon>Rosales</taxon>
        <taxon>Moraceae</taxon>
        <taxon>Moreae</taxon>
        <taxon>Morus</taxon>
    </lineage>
</organism>
<evidence type="ECO:0000313" key="2">
    <source>
        <dbReference type="Proteomes" id="UP000030645"/>
    </source>
</evidence>
<dbReference type="Proteomes" id="UP000030645">
    <property type="component" value="Unassembled WGS sequence"/>
</dbReference>
<keyword evidence="2" id="KW-1185">Reference proteome</keyword>
<accession>W9R2Z4</accession>
<dbReference type="EMBL" id="KE344088">
    <property type="protein sequence ID" value="EXB53377.1"/>
    <property type="molecule type" value="Genomic_DNA"/>
</dbReference>
<dbReference type="AlphaFoldDB" id="W9R2Z4"/>
<name>W9R2Z4_9ROSA</name>
<gene>
    <name evidence="1" type="ORF">L484_016261</name>
</gene>
<protein>
    <submittedName>
        <fullName evidence="1">Uncharacterized protein</fullName>
    </submittedName>
</protein>
<sequence>MITRLGDFVDLPINLGILAFLTFLDKDYPSLILRTLADLDHPRNSNSSTRATLSDSLTKFIVPVRLSPQPKCNSLLGILDHQVLQWLPEFSTLISHR</sequence>